<dbReference type="InterPro" id="IPR006629">
    <property type="entry name" value="LITAF"/>
</dbReference>
<evidence type="ECO:0000256" key="4">
    <source>
        <dbReference type="ARBA" id="ARBA00005975"/>
    </source>
</evidence>
<keyword evidence="8" id="KW-0812">Transmembrane</keyword>
<keyword evidence="6" id="KW-0862">Zinc</keyword>
<dbReference type="PANTHER" id="PTHR23292">
    <property type="entry name" value="LIPOPOLYSACCHARIDE-INDUCED TUMOR NECROSIS FACTOR-ALPHA FACTOR"/>
    <property type="match status" value="1"/>
</dbReference>
<name>A0ABR3I4K7_LOXSC</name>
<comment type="similarity">
    <text evidence="4">Belongs to the CDIP1/LITAF family.</text>
</comment>
<evidence type="ECO:0000256" key="1">
    <source>
        <dbReference type="ARBA" id="ARBA00004414"/>
    </source>
</evidence>
<comment type="subcellular location">
    <subcellularLocation>
        <location evidence="2">Endosome membrane</location>
        <topology evidence="2">Peripheral membrane protein</topology>
    </subcellularLocation>
    <subcellularLocation>
        <location evidence="1">Late endosome membrane</location>
    </subcellularLocation>
    <subcellularLocation>
        <location evidence="3">Lysosome membrane</location>
        <topology evidence="3">Peripheral membrane protein</topology>
        <orientation evidence="3">Cytoplasmic side</orientation>
    </subcellularLocation>
</comment>
<gene>
    <name evidence="10" type="ORF">ABMA27_015853</name>
</gene>
<keyword evidence="8" id="KW-1133">Transmembrane helix</keyword>
<keyword evidence="7 8" id="KW-0472">Membrane</keyword>
<comment type="caution">
    <text evidence="10">The sequence shown here is derived from an EMBL/GenBank/DDBJ whole genome shotgun (WGS) entry which is preliminary data.</text>
</comment>
<dbReference type="PANTHER" id="PTHR23292:SF14">
    <property type="entry name" value="FI16615P1-RELATED"/>
    <property type="match status" value="1"/>
</dbReference>
<dbReference type="Pfam" id="PF10601">
    <property type="entry name" value="zf-LITAF-like"/>
    <property type="match status" value="1"/>
</dbReference>
<feature type="domain" description="LITAF" evidence="9">
    <location>
        <begin position="8"/>
        <end position="91"/>
    </location>
</feature>
<dbReference type="PROSITE" id="PS51837">
    <property type="entry name" value="LITAF"/>
    <property type="match status" value="1"/>
</dbReference>
<organism evidence="10 11">
    <name type="scientific">Loxostege sticticalis</name>
    <name type="common">Beet webworm moth</name>
    <dbReference type="NCBI Taxonomy" id="481309"/>
    <lineage>
        <taxon>Eukaryota</taxon>
        <taxon>Metazoa</taxon>
        <taxon>Ecdysozoa</taxon>
        <taxon>Arthropoda</taxon>
        <taxon>Hexapoda</taxon>
        <taxon>Insecta</taxon>
        <taxon>Pterygota</taxon>
        <taxon>Neoptera</taxon>
        <taxon>Endopterygota</taxon>
        <taxon>Lepidoptera</taxon>
        <taxon>Glossata</taxon>
        <taxon>Ditrysia</taxon>
        <taxon>Pyraloidea</taxon>
        <taxon>Crambidae</taxon>
        <taxon>Pyraustinae</taxon>
        <taxon>Loxostege</taxon>
    </lineage>
</organism>
<dbReference type="Proteomes" id="UP001549920">
    <property type="component" value="Unassembled WGS sequence"/>
</dbReference>
<feature type="transmembrane region" description="Helical" evidence="8">
    <location>
        <begin position="50"/>
        <end position="69"/>
    </location>
</feature>
<dbReference type="SMART" id="SM00714">
    <property type="entry name" value="LITAF"/>
    <property type="match status" value="1"/>
</dbReference>
<dbReference type="EMBL" id="JBEUOH010000008">
    <property type="protein sequence ID" value="KAL0883748.1"/>
    <property type="molecule type" value="Genomic_DNA"/>
</dbReference>
<evidence type="ECO:0000259" key="9">
    <source>
        <dbReference type="PROSITE" id="PS51837"/>
    </source>
</evidence>
<protein>
    <recommendedName>
        <fullName evidence="9">LITAF domain-containing protein</fullName>
    </recommendedName>
</protein>
<proteinExistence type="inferred from homology"/>
<keyword evidence="11" id="KW-1185">Reference proteome</keyword>
<evidence type="ECO:0000256" key="6">
    <source>
        <dbReference type="ARBA" id="ARBA00022833"/>
    </source>
</evidence>
<evidence type="ECO:0000256" key="7">
    <source>
        <dbReference type="ARBA" id="ARBA00023136"/>
    </source>
</evidence>
<keyword evidence="5" id="KW-0479">Metal-binding</keyword>
<reference evidence="10 11" key="1">
    <citation type="submission" date="2024-06" db="EMBL/GenBank/DDBJ databases">
        <title>A chromosome-level genome assembly of beet webworm, Loxostege sticticalis.</title>
        <authorList>
            <person name="Zhang Y."/>
        </authorList>
    </citation>
    <scope>NUCLEOTIDE SEQUENCE [LARGE SCALE GENOMIC DNA]</scope>
    <source>
        <strain evidence="10">AQ026</strain>
        <tissue evidence="10">Whole body</tissue>
    </source>
</reference>
<dbReference type="InterPro" id="IPR037519">
    <property type="entry name" value="LITAF_fam"/>
</dbReference>
<evidence type="ECO:0000256" key="5">
    <source>
        <dbReference type="ARBA" id="ARBA00022723"/>
    </source>
</evidence>
<sequence>MEMNAPGTPLNAPGAMGPFGPSEMMVRCPSCLVPVTTRVEHKPNTKTHMIALAMCVCMLWCCVCIPYFMDSCQNADHYCPNCNAYLGSYKN</sequence>
<evidence type="ECO:0000256" key="3">
    <source>
        <dbReference type="ARBA" id="ARBA00004630"/>
    </source>
</evidence>
<evidence type="ECO:0000256" key="8">
    <source>
        <dbReference type="SAM" id="Phobius"/>
    </source>
</evidence>
<evidence type="ECO:0000313" key="10">
    <source>
        <dbReference type="EMBL" id="KAL0883748.1"/>
    </source>
</evidence>
<accession>A0ABR3I4K7</accession>
<evidence type="ECO:0000313" key="11">
    <source>
        <dbReference type="Proteomes" id="UP001549920"/>
    </source>
</evidence>
<evidence type="ECO:0000256" key="2">
    <source>
        <dbReference type="ARBA" id="ARBA00004481"/>
    </source>
</evidence>